<evidence type="ECO:0000256" key="2">
    <source>
        <dbReference type="ARBA" id="ARBA00023315"/>
    </source>
</evidence>
<dbReference type="Proteomes" id="UP000185739">
    <property type="component" value="Chromosome"/>
</dbReference>
<evidence type="ECO:0000256" key="1">
    <source>
        <dbReference type="ARBA" id="ARBA00022679"/>
    </source>
</evidence>
<dbReference type="KEGG" id="tcl:Tchl_2153"/>
<evidence type="ECO:0000313" key="6">
    <source>
        <dbReference type="Proteomes" id="UP000185739"/>
    </source>
</evidence>
<keyword evidence="6" id="KW-1185">Reference proteome</keyword>
<dbReference type="EMBL" id="CP018839">
    <property type="protein sequence ID" value="APR04996.1"/>
    <property type="molecule type" value="Genomic_DNA"/>
</dbReference>
<keyword evidence="2" id="KW-0012">Acyltransferase</keyword>
<feature type="domain" description="N-acetyltransferase" evidence="4">
    <location>
        <begin position="27"/>
        <end position="170"/>
    </location>
</feature>
<name>A0A1L6FE25_9RHOO</name>
<dbReference type="InterPro" id="IPR000182">
    <property type="entry name" value="GNAT_dom"/>
</dbReference>
<dbReference type="AlphaFoldDB" id="A0A1L6FE25"/>
<evidence type="ECO:0000259" key="4">
    <source>
        <dbReference type="PROSITE" id="PS51186"/>
    </source>
</evidence>
<feature type="region of interest" description="Disordered" evidence="3">
    <location>
        <begin position="1"/>
        <end position="20"/>
    </location>
</feature>
<dbReference type="STRING" id="96773.Tchl_2153"/>
<keyword evidence="1 5" id="KW-0808">Transferase</keyword>
<dbReference type="InterPro" id="IPR016181">
    <property type="entry name" value="Acyl_CoA_acyltransferase"/>
</dbReference>
<accession>A0A1L6FE25</accession>
<evidence type="ECO:0000256" key="3">
    <source>
        <dbReference type="SAM" id="MobiDB-lite"/>
    </source>
</evidence>
<dbReference type="CDD" id="cd04301">
    <property type="entry name" value="NAT_SF"/>
    <property type="match status" value="1"/>
</dbReference>
<dbReference type="Gene3D" id="3.40.630.30">
    <property type="match status" value="1"/>
</dbReference>
<dbReference type="PROSITE" id="PS51186">
    <property type="entry name" value="GNAT"/>
    <property type="match status" value="1"/>
</dbReference>
<reference evidence="5 6" key="1">
    <citation type="submission" date="2016-12" db="EMBL/GenBank/DDBJ databases">
        <title>Complete genome sequence of Thauera chlorobenzoica, a Betaproteobacterium degrading haloaromatics anaerobically to CO2 and halides.</title>
        <authorList>
            <person name="Goris T."/>
            <person name="Mergelsberg M."/>
            <person name="Boll M."/>
        </authorList>
    </citation>
    <scope>NUCLEOTIDE SEQUENCE [LARGE SCALE GENOMIC DNA]</scope>
    <source>
        <strain evidence="5 6">3CB1</strain>
    </source>
</reference>
<proteinExistence type="predicted"/>
<protein>
    <submittedName>
        <fullName evidence="5">Putative acetyltransferase</fullName>
    </submittedName>
</protein>
<dbReference type="PANTHER" id="PTHR43877">
    <property type="entry name" value="AMINOALKYLPHOSPHONATE N-ACETYLTRANSFERASE-RELATED-RELATED"/>
    <property type="match status" value="1"/>
</dbReference>
<dbReference type="GO" id="GO:0016747">
    <property type="term" value="F:acyltransferase activity, transferring groups other than amino-acyl groups"/>
    <property type="evidence" value="ECO:0007669"/>
    <property type="project" value="InterPro"/>
</dbReference>
<gene>
    <name evidence="5" type="ORF">Tchl_2153</name>
</gene>
<organism evidence="5 6">
    <name type="scientific">Thauera chlorobenzoica</name>
    <dbReference type="NCBI Taxonomy" id="96773"/>
    <lineage>
        <taxon>Bacteria</taxon>
        <taxon>Pseudomonadati</taxon>
        <taxon>Pseudomonadota</taxon>
        <taxon>Betaproteobacteria</taxon>
        <taxon>Rhodocyclales</taxon>
        <taxon>Zoogloeaceae</taxon>
        <taxon>Thauera</taxon>
    </lineage>
</organism>
<dbReference type="SUPFAM" id="SSF55729">
    <property type="entry name" value="Acyl-CoA N-acyltransferases (Nat)"/>
    <property type="match status" value="1"/>
</dbReference>
<evidence type="ECO:0000313" key="5">
    <source>
        <dbReference type="EMBL" id="APR04996.1"/>
    </source>
</evidence>
<dbReference type="InterPro" id="IPR050832">
    <property type="entry name" value="Bact_Acetyltransf"/>
</dbReference>
<sequence>MIDQFSGEPNYSDPNPDDAVALSRDRIPVRSLTPEDFDAVVRIDRHDSGHDRSAYYRRKFEEALGGSGVRVSVVAEQDGVVVGFLMARVDFGEFGRAAAAAVIDTVGVDPAMKGRHIGSALVSQLLANLTTLRVESVRSEVEWNQFGLLHFLDRCGFRPGQQLALSRPLD</sequence>
<dbReference type="Pfam" id="PF00583">
    <property type="entry name" value="Acetyltransf_1"/>
    <property type="match status" value="1"/>
</dbReference>